<dbReference type="PANTHER" id="PTHR11069">
    <property type="entry name" value="GLUCOSYLCERAMIDASE"/>
    <property type="match status" value="1"/>
</dbReference>
<feature type="domain" description="Ricin B lectin" evidence="6">
    <location>
        <begin position="513"/>
        <end position="639"/>
    </location>
</feature>
<dbReference type="InterPro" id="IPR035992">
    <property type="entry name" value="Ricin_B-like_lectins"/>
</dbReference>
<dbReference type="SUPFAM" id="SSF51011">
    <property type="entry name" value="Glycosyl hydrolase domain"/>
    <property type="match status" value="1"/>
</dbReference>
<keyword evidence="4" id="KW-0326">Glycosidase</keyword>
<dbReference type="Gene3D" id="2.80.10.50">
    <property type="match status" value="1"/>
</dbReference>
<evidence type="ECO:0000256" key="3">
    <source>
        <dbReference type="ARBA" id="ARBA00022801"/>
    </source>
</evidence>
<evidence type="ECO:0000256" key="4">
    <source>
        <dbReference type="RuleBase" id="RU361188"/>
    </source>
</evidence>
<dbReference type="Pfam" id="PF00652">
    <property type="entry name" value="Ricin_B_lectin"/>
    <property type="match status" value="1"/>
</dbReference>
<evidence type="ECO:0000256" key="5">
    <source>
        <dbReference type="SAM" id="SignalP"/>
    </source>
</evidence>
<name>A0ABP6P0W3_9ACTN</name>
<keyword evidence="3 4" id="KW-0378">Hydrolase</keyword>
<dbReference type="InterPro" id="IPR033452">
    <property type="entry name" value="GH30_C"/>
</dbReference>
<dbReference type="PROSITE" id="PS51318">
    <property type="entry name" value="TAT"/>
    <property type="match status" value="1"/>
</dbReference>
<dbReference type="InterPro" id="IPR006311">
    <property type="entry name" value="TAT_signal"/>
</dbReference>
<evidence type="ECO:0000313" key="7">
    <source>
        <dbReference type="EMBL" id="GAA3164281.1"/>
    </source>
</evidence>
<dbReference type="Pfam" id="PF02055">
    <property type="entry name" value="Glyco_hydro_30"/>
    <property type="match status" value="1"/>
</dbReference>
<dbReference type="Proteomes" id="UP001500320">
    <property type="component" value="Unassembled WGS sequence"/>
</dbReference>
<dbReference type="PANTHER" id="PTHR11069:SF23">
    <property type="entry name" value="LYSOSOMAL ACID GLUCOSYLCERAMIDASE"/>
    <property type="match status" value="1"/>
</dbReference>
<dbReference type="InterPro" id="IPR000772">
    <property type="entry name" value="Ricin_B_lectin"/>
</dbReference>
<sequence length="640" mass="67992">MSSTQTAPRTGRRPRGRRALRAALAALLATGGLTVASAPAASAAGETVDVHLTTTSDSAGRTVTRGLQRQNPIAFTSGGGSASRTITVNEGVRYQTFEGGGASITDTTAYLLRGGPVSAATRDEVMRRLFSPTEGIGLSFVRNPIGASDLSRPGNVSLDDTCCDLSDFGRNGYDTDVRLLTQQAKRLNPQLRVKGVPWSAPGWMKDNGRMDQMGWLKWEYYPTYAQYLVKYIQSYAAAGVKIDYLSVQNEPNCCQAANPTAMNYPGMSWNPSGLVEFTKNHVYPAFRAAGIDTKILVHDWNYGDYAGFGAAVLGDAGVRDDPLFGGIAWHGYFGDPAVGTQVHDRYPSVRQFSTEHSGGTWIGNQHNEDMNDIVAYARNWSSSLVKWSLALNQHMGPHNGGCGTCTGLITVQEGGARAGQVDYTIEYYTTGHLTKFVKPGAQRIDSTADDTVKNVAYRNPDGSKALIAHNGGTSAQSIKVVWGGQSFTYTLPARTSATFTWSGTPSGGGTPDGPTGTISGLAGRCLDVTDGNSADGTPVQMWTCFGGPNQQWTRASDGTIRSLGKCLDVSGGSTADGARVQLYTCNGTAAQRWTHTGGRDLVNPAADKCLDVVGNAAADGARLQIWSCTGGANQKWNVPS</sequence>
<reference evidence="8" key="1">
    <citation type="journal article" date="2019" name="Int. J. Syst. Evol. Microbiol.">
        <title>The Global Catalogue of Microorganisms (GCM) 10K type strain sequencing project: providing services to taxonomists for standard genome sequencing and annotation.</title>
        <authorList>
            <consortium name="The Broad Institute Genomics Platform"/>
            <consortium name="The Broad Institute Genome Sequencing Center for Infectious Disease"/>
            <person name="Wu L."/>
            <person name="Ma J."/>
        </authorList>
    </citation>
    <scope>NUCLEOTIDE SEQUENCE [LARGE SCALE GENOMIC DNA]</scope>
    <source>
        <strain evidence="8">JCM 9373</strain>
    </source>
</reference>
<feature type="signal peptide" evidence="5">
    <location>
        <begin position="1"/>
        <end position="40"/>
    </location>
</feature>
<organism evidence="7 8">
    <name type="scientific">Planomonospora alba</name>
    <dbReference type="NCBI Taxonomy" id="161354"/>
    <lineage>
        <taxon>Bacteria</taxon>
        <taxon>Bacillati</taxon>
        <taxon>Actinomycetota</taxon>
        <taxon>Actinomycetes</taxon>
        <taxon>Streptosporangiales</taxon>
        <taxon>Streptosporangiaceae</taxon>
        <taxon>Planomonospora</taxon>
    </lineage>
</organism>
<comment type="caution">
    <text evidence="7">The sequence shown here is derived from an EMBL/GenBank/DDBJ whole genome shotgun (WGS) entry which is preliminary data.</text>
</comment>
<evidence type="ECO:0000256" key="1">
    <source>
        <dbReference type="ARBA" id="ARBA00005382"/>
    </source>
</evidence>
<dbReference type="RefSeq" id="WP_344866158.1">
    <property type="nucleotide sequence ID" value="NZ_BAAAUT010000084.1"/>
</dbReference>
<evidence type="ECO:0000259" key="6">
    <source>
        <dbReference type="SMART" id="SM00458"/>
    </source>
</evidence>
<evidence type="ECO:0000313" key="8">
    <source>
        <dbReference type="Proteomes" id="UP001500320"/>
    </source>
</evidence>
<dbReference type="Gene3D" id="3.20.20.80">
    <property type="entry name" value="Glycosidases"/>
    <property type="match status" value="1"/>
</dbReference>
<gene>
    <name evidence="7" type="ORF">GCM10010466_64010</name>
</gene>
<evidence type="ECO:0000256" key="2">
    <source>
        <dbReference type="ARBA" id="ARBA00022729"/>
    </source>
</evidence>
<dbReference type="InterPro" id="IPR013780">
    <property type="entry name" value="Glyco_hydro_b"/>
</dbReference>
<feature type="chain" id="PRO_5046968585" evidence="5">
    <location>
        <begin position="41"/>
        <end position="640"/>
    </location>
</feature>
<dbReference type="InterPro" id="IPR033453">
    <property type="entry name" value="Glyco_hydro_30_TIM-barrel"/>
</dbReference>
<protein>
    <submittedName>
        <fullName evidence="7">Ricin-type beta-trefoil lectin domain protein</fullName>
    </submittedName>
</protein>
<dbReference type="Gene3D" id="2.60.40.1180">
    <property type="entry name" value="Golgi alpha-mannosidase II"/>
    <property type="match status" value="1"/>
</dbReference>
<accession>A0ABP6P0W3</accession>
<dbReference type="SUPFAM" id="SSF50370">
    <property type="entry name" value="Ricin B-like lectins"/>
    <property type="match status" value="1"/>
</dbReference>
<dbReference type="InterPro" id="IPR001139">
    <property type="entry name" value="Glyco_hydro_30"/>
</dbReference>
<keyword evidence="2 5" id="KW-0732">Signal</keyword>
<comment type="similarity">
    <text evidence="1 4">Belongs to the glycosyl hydrolase 30 family.</text>
</comment>
<dbReference type="PROSITE" id="PS50231">
    <property type="entry name" value="RICIN_B_LECTIN"/>
    <property type="match status" value="1"/>
</dbReference>
<keyword evidence="8" id="KW-1185">Reference proteome</keyword>
<dbReference type="SUPFAM" id="SSF51445">
    <property type="entry name" value="(Trans)glycosidases"/>
    <property type="match status" value="1"/>
</dbReference>
<proteinExistence type="inferred from homology"/>
<dbReference type="SMART" id="SM00458">
    <property type="entry name" value="RICIN"/>
    <property type="match status" value="1"/>
</dbReference>
<dbReference type="Pfam" id="PF17189">
    <property type="entry name" value="Glyco_hydro_30C"/>
    <property type="match status" value="1"/>
</dbReference>
<dbReference type="InterPro" id="IPR017853">
    <property type="entry name" value="GH"/>
</dbReference>
<dbReference type="EMBL" id="BAAAUT010000084">
    <property type="protein sequence ID" value="GAA3164281.1"/>
    <property type="molecule type" value="Genomic_DNA"/>
</dbReference>